<evidence type="ECO:0000256" key="2">
    <source>
        <dbReference type="SAM" id="SignalP"/>
    </source>
</evidence>
<dbReference type="AlphaFoldDB" id="A0A1I0B500"/>
<dbReference type="RefSeq" id="WP_093318505.1">
    <property type="nucleotide sequence ID" value="NZ_FOHV01000007.1"/>
</dbReference>
<evidence type="ECO:0000256" key="1">
    <source>
        <dbReference type="SAM" id="MobiDB-lite"/>
    </source>
</evidence>
<proteinExistence type="predicted"/>
<evidence type="ECO:0000313" key="4">
    <source>
        <dbReference type="Proteomes" id="UP000242642"/>
    </source>
</evidence>
<reference evidence="4" key="1">
    <citation type="submission" date="2016-10" db="EMBL/GenBank/DDBJ databases">
        <authorList>
            <person name="Varghese N."/>
            <person name="Submissions S."/>
        </authorList>
    </citation>
    <scope>NUCLEOTIDE SEQUENCE [LARGE SCALE GENOMIC DNA]</scope>
    <source>
        <strain evidence="4">DSM 18579</strain>
    </source>
</reference>
<dbReference type="EMBL" id="FOHV01000007">
    <property type="protein sequence ID" value="SET01814.1"/>
    <property type="molecule type" value="Genomic_DNA"/>
</dbReference>
<protein>
    <submittedName>
        <fullName evidence="3">Uncharacterized protein</fullName>
    </submittedName>
</protein>
<dbReference type="OrthoDB" id="7065811at2"/>
<feature type="region of interest" description="Disordered" evidence="1">
    <location>
        <begin position="181"/>
        <end position="231"/>
    </location>
</feature>
<name>A0A1I0B500_9GAMM</name>
<feature type="signal peptide" evidence="2">
    <location>
        <begin position="1"/>
        <end position="27"/>
    </location>
</feature>
<keyword evidence="2" id="KW-0732">Signal</keyword>
<evidence type="ECO:0000313" key="3">
    <source>
        <dbReference type="EMBL" id="SET01814.1"/>
    </source>
</evidence>
<organism evidence="3 4">
    <name type="scientific">Thorsellia anophelis DSM 18579</name>
    <dbReference type="NCBI Taxonomy" id="1123402"/>
    <lineage>
        <taxon>Bacteria</taxon>
        <taxon>Pseudomonadati</taxon>
        <taxon>Pseudomonadota</taxon>
        <taxon>Gammaproteobacteria</taxon>
        <taxon>Enterobacterales</taxon>
        <taxon>Thorselliaceae</taxon>
        <taxon>Thorsellia</taxon>
    </lineage>
</organism>
<gene>
    <name evidence="3" type="ORF">SAMN02583745_01145</name>
</gene>
<keyword evidence="4" id="KW-1185">Reference proteome</keyword>
<dbReference type="Proteomes" id="UP000242642">
    <property type="component" value="Unassembled WGS sequence"/>
</dbReference>
<accession>A0A1I0B500</accession>
<feature type="compositionally biased region" description="Low complexity" evidence="1">
    <location>
        <begin position="181"/>
        <end position="195"/>
    </location>
</feature>
<sequence>MKLKITFNKTLLAVAIPMLLTSTMAGAAVKTTQATQAIHGYQPLIPVVGVTGELKPGATVSIGDLYWYFDPDNGASGDTEIDQSKATIQWYILGKDETALPPYDPALPATDVNAPLETGPTFTIPRVDNAGQPIVYKNNDKVLAFRIIPTTQEGLPEIGKAIEVTNAIKLAGSITPPDLTLPGVPEGVLPPGVVPDSPDQPIDPVEPPENPQVTGPGGTQDPAAPGGPGDGTGIIYATTEYIVRIGLDENNDGHPDTDKLIYNELGKADEIFQAGYQPRDRAGELLLQADGKTPVTPIDLSTLTPGIPMVNTKYVVGIYEVEYDDTSGTPEWLVNYSGSLAAQNGTYVVNIDSLGPNLAPQFQKSITWQIDGQEVASNVLSITTQADNDAGKTSLGGGTYVSQQKLAITVSFDDDLTSEANTGTPAP</sequence>
<feature type="chain" id="PRO_5017391666" evidence="2">
    <location>
        <begin position="28"/>
        <end position="427"/>
    </location>
</feature>